<organism evidence="2">
    <name type="scientific">marine metagenome</name>
    <dbReference type="NCBI Taxonomy" id="408172"/>
    <lineage>
        <taxon>unclassified sequences</taxon>
        <taxon>metagenomes</taxon>
        <taxon>ecological metagenomes</taxon>
    </lineage>
</organism>
<feature type="transmembrane region" description="Helical" evidence="1">
    <location>
        <begin position="39"/>
        <end position="60"/>
    </location>
</feature>
<feature type="transmembrane region" description="Helical" evidence="1">
    <location>
        <begin position="263"/>
        <end position="280"/>
    </location>
</feature>
<dbReference type="InterPro" id="IPR036259">
    <property type="entry name" value="MFS_trans_sf"/>
</dbReference>
<accession>A0A381R489</accession>
<keyword evidence="1" id="KW-1133">Transmembrane helix</keyword>
<feature type="transmembrane region" description="Helical" evidence="1">
    <location>
        <begin position="351"/>
        <end position="369"/>
    </location>
</feature>
<feature type="transmembrane region" description="Helical" evidence="1">
    <location>
        <begin position="236"/>
        <end position="256"/>
    </location>
</feature>
<feature type="transmembrane region" description="Helical" evidence="1">
    <location>
        <begin position="93"/>
        <end position="116"/>
    </location>
</feature>
<proteinExistence type="predicted"/>
<gene>
    <name evidence="2" type="ORF">METZ01_LOCUS39425</name>
</gene>
<feature type="transmembrane region" description="Helical" evidence="1">
    <location>
        <begin position="201"/>
        <end position="224"/>
    </location>
</feature>
<protein>
    <recommendedName>
        <fullName evidence="3">Major facilitator superfamily (MFS) profile domain-containing protein</fullName>
    </recommendedName>
</protein>
<name>A0A381R489_9ZZZZ</name>
<feature type="transmembrane region" description="Helical" evidence="1">
    <location>
        <begin position="128"/>
        <end position="149"/>
    </location>
</feature>
<feature type="transmembrane region" description="Helical" evidence="1">
    <location>
        <begin position="286"/>
        <end position="310"/>
    </location>
</feature>
<dbReference type="AlphaFoldDB" id="A0A381R489"/>
<evidence type="ECO:0000256" key="1">
    <source>
        <dbReference type="SAM" id="Phobius"/>
    </source>
</evidence>
<feature type="transmembrane region" description="Helical" evidence="1">
    <location>
        <begin position="67"/>
        <end position="87"/>
    </location>
</feature>
<dbReference type="PANTHER" id="PTHR11360">
    <property type="entry name" value="MONOCARBOXYLATE TRANSPORTER"/>
    <property type="match status" value="1"/>
</dbReference>
<feature type="non-terminal residue" evidence="2">
    <location>
        <position position="1"/>
    </location>
</feature>
<dbReference type="EMBL" id="UINC01001688">
    <property type="protein sequence ID" value="SUZ86571.1"/>
    <property type="molecule type" value="Genomic_DNA"/>
</dbReference>
<sequence>VPSGVRPLTGCVFLSGALGTIHAWSLFVMPLETNLDVGRGAMSAVYSVALACLTVVVLIGHPLFRHLPGALVATIAAVGAAGGLLLAAEASSLTGLVVGYGVVFGGANGLGYAFALQRSAEATPDRRGWALGLVTAAYALGAATAAVALEARIDATGPEGGLRLLAGLILGAGLVSALLVGGVRSTAGGTDRTLSEDDRRLVGRLWAAYGLAVLAGLTVLGHAAAVVQEAGGPDGAAVAVAGFTCAVGGVWIALVADRSQLRRLLVGLPFGSVAALLLGASTGHGLAALAAVAGIAFTYGAVIAVYPFAVNKLFGENRYPAAYGWMFTAWGTAGLVGPIGAGLLFEATGSYALPLLLAAAAAVGSANLARSLPSGLRESGP</sequence>
<feature type="transmembrane region" description="Helical" evidence="1">
    <location>
        <begin position="322"/>
        <end position="345"/>
    </location>
</feature>
<dbReference type="InterPro" id="IPR050327">
    <property type="entry name" value="Proton-linked_MCT"/>
</dbReference>
<reference evidence="2" key="1">
    <citation type="submission" date="2018-05" db="EMBL/GenBank/DDBJ databases">
        <authorList>
            <person name="Lanie J.A."/>
            <person name="Ng W.-L."/>
            <person name="Kazmierczak K.M."/>
            <person name="Andrzejewski T.M."/>
            <person name="Davidsen T.M."/>
            <person name="Wayne K.J."/>
            <person name="Tettelin H."/>
            <person name="Glass J.I."/>
            <person name="Rusch D."/>
            <person name="Podicherti R."/>
            <person name="Tsui H.-C.T."/>
            <person name="Winkler M.E."/>
        </authorList>
    </citation>
    <scope>NUCLEOTIDE SEQUENCE</scope>
</reference>
<dbReference type="Gene3D" id="1.20.1250.20">
    <property type="entry name" value="MFS general substrate transporter like domains"/>
    <property type="match status" value="2"/>
</dbReference>
<evidence type="ECO:0000313" key="2">
    <source>
        <dbReference type="EMBL" id="SUZ86571.1"/>
    </source>
</evidence>
<dbReference type="SUPFAM" id="SSF103473">
    <property type="entry name" value="MFS general substrate transporter"/>
    <property type="match status" value="1"/>
</dbReference>
<keyword evidence="1" id="KW-0812">Transmembrane</keyword>
<evidence type="ECO:0008006" key="3">
    <source>
        <dbReference type="Google" id="ProtNLM"/>
    </source>
</evidence>
<keyword evidence="1" id="KW-0472">Membrane</keyword>
<feature type="transmembrane region" description="Helical" evidence="1">
    <location>
        <begin position="161"/>
        <end position="180"/>
    </location>
</feature>